<dbReference type="NCBIfam" id="TIGR00621">
    <property type="entry name" value="ssb"/>
    <property type="match status" value="1"/>
</dbReference>
<dbReference type="GO" id="GO:0003697">
    <property type="term" value="F:single-stranded DNA binding"/>
    <property type="evidence" value="ECO:0007669"/>
    <property type="project" value="InterPro"/>
</dbReference>
<dbReference type="CDD" id="cd04496">
    <property type="entry name" value="SSB_OBF"/>
    <property type="match status" value="1"/>
</dbReference>
<organism evidence="4 5">
    <name type="scientific">Suicoccus acidiformans</name>
    <dbReference type="NCBI Taxonomy" id="2036206"/>
    <lineage>
        <taxon>Bacteria</taxon>
        <taxon>Bacillati</taxon>
        <taxon>Bacillota</taxon>
        <taxon>Bacilli</taxon>
        <taxon>Lactobacillales</taxon>
        <taxon>Aerococcaceae</taxon>
        <taxon>Suicoccus</taxon>
    </lineage>
</organism>
<dbReference type="Proteomes" id="UP000263232">
    <property type="component" value="Chromosome"/>
</dbReference>
<evidence type="ECO:0000256" key="1">
    <source>
        <dbReference type="ARBA" id="ARBA00023125"/>
    </source>
</evidence>
<dbReference type="PROSITE" id="PS50935">
    <property type="entry name" value="SSB"/>
    <property type="match status" value="1"/>
</dbReference>
<dbReference type="SUPFAM" id="SSF50249">
    <property type="entry name" value="Nucleic acid-binding proteins"/>
    <property type="match status" value="1"/>
</dbReference>
<dbReference type="InterPro" id="IPR011344">
    <property type="entry name" value="ssDNA-bd"/>
</dbReference>
<dbReference type="RefSeq" id="WP_118991411.1">
    <property type="nucleotide sequence ID" value="NZ_CP023434.1"/>
</dbReference>
<dbReference type="GO" id="GO:0006260">
    <property type="term" value="P:DNA replication"/>
    <property type="evidence" value="ECO:0007669"/>
    <property type="project" value="InterPro"/>
</dbReference>
<dbReference type="PIRSF" id="PIRSF002070">
    <property type="entry name" value="SSB"/>
    <property type="match status" value="1"/>
</dbReference>
<name>A0A347WN98_9LACT</name>
<evidence type="ECO:0000256" key="3">
    <source>
        <dbReference type="RuleBase" id="RU000524"/>
    </source>
</evidence>
<evidence type="ECO:0000256" key="2">
    <source>
        <dbReference type="PIRNR" id="PIRNR002070"/>
    </source>
</evidence>
<dbReference type="Gene3D" id="2.40.50.140">
    <property type="entry name" value="Nucleic acid-binding proteins"/>
    <property type="match status" value="1"/>
</dbReference>
<keyword evidence="1 2" id="KW-0238">DNA-binding</keyword>
<dbReference type="KEGG" id="abae:CL176_11410"/>
<protein>
    <recommendedName>
        <fullName evidence="2 3">Single-stranded DNA-binding protein</fullName>
    </recommendedName>
</protein>
<dbReference type="InterPro" id="IPR012340">
    <property type="entry name" value="NA-bd_OB-fold"/>
</dbReference>
<dbReference type="OrthoDB" id="9809878at2"/>
<evidence type="ECO:0000313" key="5">
    <source>
        <dbReference type="Proteomes" id="UP000263232"/>
    </source>
</evidence>
<dbReference type="PANTHER" id="PTHR10302">
    <property type="entry name" value="SINGLE-STRANDED DNA-BINDING PROTEIN"/>
    <property type="match status" value="1"/>
</dbReference>
<evidence type="ECO:0000313" key="4">
    <source>
        <dbReference type="EMBL" id="AXY26555.1"/>
    </source>
</evidence>
<keyword evidence="5" id="KW-1185">Reference proteome</keyword>
<dbReference type="EMBL" id="CP023434">
    <property type="protein sequence ID" value="AXY26555.1"/>
    <property type="molecule type" value="Genomic_DNA"/>
</dbReference>
<dbReference type="AlphaFoldDB" id="A0A347WN98"/>
<dbReference type="PANTHER" id="PTHR10302:SF27">
    <property type="entry name" value="SINGLE-STRANDED DNA-BINDING PROTEIN"/>
    <property type="match status" value="1"/>
</dbReference>
<accession>A0A347WN98</accession>
<reference evidence="4 5" key="1">
    <citation type="submission" date="2017-09" db="EMBL/GenBank/DDBJ databases">
        <title>Complete genome sequence of Oxytococcus suis strain ZY16052.</title>
        <authorList>
            <person name="Li F."/>
        </authorList>
    </citation>
    <scope>NUCLEOTIDE SEQUENCE [LARGE SCALE GENOMIC DNA]</scope>
    <source>
        <strain evidence="4 5">ZY16052</strain>
    </source>
</reference>
<sequence length="147" mass="16648">MNNVSFVGRLVGHVEVKELEADLRVVNNTIAINRYQLDRNGEEITDFIPFVAWNRHADLLKRFCQKGDQVAISGRMQSRSYTNKDEQKVYIVECVVSDVTLFKPRKTKAKGKAKVEKTPVTMAQAGFEPAEQAVVESYVQTVKEANE</sequence>
<dbReference type="GO" id="GO:0009295">
    <property type="term" value="C:nucleoid"/>
    <property type="evidence" value="ECO:0007669"/>
    <property type="project" value="TreeGrafter"/>
</dbReference>
<dbReference type="InterPro" id="IPR000424">
    <property type="entry name" value="Primosome_PriB/ssb"/>
</dbReference>
<gene>
    <name evidence="4" type="ORF">CL176_11410</name>
</gene>
<dbReference type="Pfam" id="PF00436">
    <property type="entry name" value="SSB"/>
    <property type="match status" value="1"/>
</dbReference>
<proteinExistence type="predicted"/>